<gene>
    <name evidence="2" type="ORF">CH63R_14638</name>
</gene>
<evidence type="ECO:0000313" key="3">
    <source>
        <dbReference type="Proteomes" id="UP000092177"/>
    </source>
</evidence>
<dbReference type="KEGG" id="chig:CH63R_14638"/>
<sequence>MASFRRSSLRLFSLFVRLPFYPGRRPLPEFVHPAFIKFHSTSPAHRNQRTESRRISSPLFDGFMEPVCPGGVDPLVCTLPNTCLFLSHACPSLFLKLDSPLQLNETRPKLPVDQRIINVQDRQSYVFRSRTLGELTSMNKTSRSQVTWRHTDVALMKAFLVELELDRHTIRSADLRVLARHMDIDVDSLDRDHLQGIYAKMRSSMDYMLKCRIAAGDLAVVFDPRTERNKTRWTPRIRRSWMDGVVMRPRPQDEIGSRVGPGHVKATAALAVDTGAPVSSAPLSPQCTAPPSTPSNNDKSLEAPLDIRLRIPGPQSATDRRARRMMETAETPQDASAPTRPLLSGRQQGGVLPNCPARLDGGRRAFAFEHLTSFSQQLSEVVEASVALAEECDRLQALASSKAGADLAPGLRGYCCAVVVQGLAGVPATGAPLGSAKLQLPPRRYRDGSECRGSRAEAR</sequence>
<dbReference type="AlphaFoldDB" id="A0A1B7XQL9"/>
<dbReference type="GeneID" id="28873719"/>
<feature type="compositionally biased region" description="Basic and acidic residues" evidence="1">
    <location>
        <begin position="444"/>
        <end position="459"/>
    </location>
</feature>
<evidence type="ECO:0000256" key="1">
    <source>
        <dbReference type="SAM" id="MobiDB-lite"/>
    </source>
</evidence>
<organism evidence="2 3">
    <name type="scientific">Colletotrichum higginsianum (strain IMI 349063)</name>
    <name type="common">Crucifer anthracnose fungus</name>
    <dbReference type="NCBI Taxonomy" id="759273"/>
    <lineage>
        <taxon>Eukaryota</taxon>
        <taxon>Fungi</taxon>
        <taxon>Dikarya</taxon>
        <taxon>Ascomycota</taxon>
        <taxon>Pezizomycotina</taxon>
        <taxon>Sordariomycetes</taxon>
        <taxon>Hypocreomycetidae</taxon>
        <taxon>Glomerellales</taxon>
        <taxon>Glomerellaceae</taxon>
        <taxon>Colletotrichum</taxon>
        <taxon>Colletotrichum destructivum species complex</taxon>
    </lineage>
</organism>
<feature type="region of interest" description="Disordered" evidence="1">
    <location>
        <begin position="431"/>
        <end position="459"/>
    </location>
</feature>
<dbReference type="VEuPathDB" id="FungiDB:CH63R_14638"/>
<dbReference type="RefSeq" id="XP_018150584.1">
    <property type="nucleotide sequence ID" value="XM_018309612.1"/>
</dbReference>
<feature type="region of interest" description="Disordered" evidence="1">
    <location>
        <begin position="277"/>
        <end position="353"/>
    </location>
</feature>
<feature type="compositionally biased region" description="Basic and acidic residues" evidence="1">
    <location>
        <begin position="318"/>
        <end position="327"/>
    </location>
</feature>
<feature type="compositionally biased region" description="Basic and acidic residues" evidence="1">
    <location>
        <begin position="299"/>
        <end position="309"/>
    </location>
</feature>
<proteinExistence type="predicted"/>
<comment type="caution">
    <text evidence="2">The sequence shown here is derived from an EMBL/GenBank/DDBJ whole genome shotgun (WGS) entry which is preliminary data.</text>
</comment>
<keyword evidence="3" id="KW-1185">Reference proteome</keyword>
<accession>A0A1B7XQL9</accession>
<reference evidence="3" key="1">
    <citation type="journal article" date="2017" name="BMC Genomics">
        <title>Gapless genome assembly of Colletotrichum higginsianum reveals chromosome structure and association of transposable elements with secondary metabolite gene clusters.</title>
        <authorList>
            <person name="Dallery J.-F."/>
            <person name="Lapalu N."/>
            <person name="Zampounis A."/>
            <person name="Pigne S."/>
            <person name="Luyten I."/>
            <person name="Amselem J."/>
            <person name="Wittenberg A.H.J."/>
            <person name="Zhou S."/>
            <person name="de Queiroz M.V."/>
            <person name="Robin G.P."/>
            <person name="Auger A."/>
            <person name="Hainaut M."/>
            <person name="Henrissat B."/>
            <person name="Kim K.-T."/>
            <person name="Lee Y.-H."/>
            <person name="Lespinet O."/>
            <person name="Schwartz D.C."/>
            <person name="Thon M.R."/>
            <person name="O'Connell R.J."/>
        </authorList>
    </citation>
    <scope>NUCLEOTIDE SEQUENCE [LARGE SCALE GENOMIC DNA]</scope>
    <source>
        <strain evidence="3">IMI 349063</strain>
    </source>
</reference>
<name>A0A1B7XQL9_COLHI</name>
<feature type="compositionally biased region" description="Polar residues" evidence="1">
    <location>
        <begin position="281"/>
        <end position="298"/>
    </location>
</feature>
<dbReference type="EMBL" id="LTAN01000012">
    <property type="protein sequence ID" value="OBR02066.1"/>
    <property type="molecule type" value="Genomic_DNA"/>
</dbReference>
<protein>
    <submittedName>
        <fullName evidence="2">Uncharacterized protein</fullName>
    </submittedName>
</protein>
<dbReference type="Proteomes" id="UP000092177">
    <property type="component" value="Chromosome 12"/>
</dbReference>
<evidence type="ECO:0000313" key="2">
    <source>
        <dbReference type="EMBL" id="OBR02066.1"/>
    </source>
</evidence>